<organism evidence="1 2">
    <name type="scientific">Methanocella paludicola (strain DSM 17711 / JCM 13418 / NBRC 101707 / SANAE)</name>
    <dbReference type="NCBI Taxonomy" id="304371"/>
    <lineage>
        <taxon>Archaea</taxon>
        <taxon>Methanobacteriati</taxon>
        <taxon>Methanobacteriota</taxon>
        <taxon>Stenosarchaea group</taxon>
        <taxon>Methanomicrobia</taxon>
        <taxon>Methanocellales</taxon>
        <taxon>Methanocellaceae</taxon>
        <taxon>Methanocella</taxon>
    </lineage>
</organism>
<dbReference type="InParanoid" id="D1YZU3"/>
<gene>
    <name evidence="1" type="ordered locus">MCP_1893</name>
</gene>
<proteinExistence type="predicted"/>
<reference evidence="1 2" key="1">
    <citation type="journal article" date="2007" name="Appl. Environ. Microbiol.">
        <title>Isolation of key methanogens for global methane emission from rice paddy fields: a novel isolate affiliated with the clone cluster rice cluster I.</title>
        <authorList>
            <person name="Sakai S."/>
            <person name="Imachi H."/>
            <person name="Sekiguchi Y."/>
            <person name="Ohashi A."/>
            <person name="Harada H."/>
            <person name="Kamagata Y."/>
        </authorList>
    </citation>
    <scope>NUCLEOTIDE SEQUENCE [LARGE SCALE GENOMIC DNA]</scope>
    <source>
        <strain evidence="2">DSM 17711 / JCM 13418 / NBRC 101707 / SANAE</strain>
    </source>
</reference>
<name>D1YZU3_METPS</name>
<keyword evidence="2" id="KW-1185">Reference proteome</keyword>
<reference evidence="2" key="3">
    <citation type="journal article" date="2011" name="PLoS ONE">
        <title>Genome sequence of a mesophilic hydrogenotrophic methanogen Methanocella paludicola, the first cultivated representative of the order Methanocellales.</title>
        <authorList>
            <person name="Sakai S."/>
            <person name="Takaki Y."/>
            <person name="Shimamura S."/>
            <person name="Sekine M."/>
            <person name="Tajima T."/>
            <person name="Kosugi H."/>
            <person name="Ichikawa N."/>
            <person name="Tasumi E."/>
            <person name="Hiraki A.T."/>
            <person name="Shimizu A."/>
            <person name="Kato Y."/>
            <person name="Nishiko R."/>
            <person name="Mori K."/>
            <person name="Fujita N."/>
            <person name="Imachi H."/>
            <person name="Takai K."/>
        </authorList>
    </citation>
    <scope>NUCLEOTIDE SEQUENCE [LARGE SCALE GENOMIC DNA]</scope>
    <source>
        <strain evidence="2">DSM 17711 / JCM 13418 / NBRC 101707 / SANAE</strain>
    </source>
</reference>
<dbReference type="EMBL" id="AP011532">
    <property type="protein sequence ID" value="BAI61965.1"/>
    <property type="molecule type" value="Genomic_DNA"/>
</dbReference>
<dbReference type="GeneID" id="8681771"/>
<dbReference type="AlphaFoldDB" id="D1YZU3"/>
<protein>
    <submittedName>
        <fullName evidence="1">Uncharacterized protein</fullName>
    </submittedName>
</protein>
<evidence type="ECO:0000313" key="2">
    <source>
        <dbReference type="Proteomes" id="UP000001882"/>
    </source>
</evidence>
<dbReference type="Proteomes" id="UP000001882">
    <property type="component" value="Chromosome"/>
</dbReference>
<dbReference type="KEGG" id="mpd:MCP_1893"/>
<evidence type="ECO:0000313" key="1">
    <source>
        <dbReference type="EMBL" id="BAI61965.1"/>
    </source>
</evidence>
<accession>D1YZU3</accession>
<reference evidence="1 2" key="2">
    <citation type="journal article" date="2008" name="Int. J. Syst. Evol. Microbiol.">
        <title>Methanocella paludicola gen. nov., sp. nov., a methane-producing archaeon, the first isolate of the lineage 'Rice Cluster I', and proposal of the new archaeal order Methanocellales ord. nov.</title>
        <authorList>
            <person name="Sakai S."/>
            <person name="Imachi H."/>
            <person name="Hanada S."/>
            <person name="Ohashi A."/>
            <person name="Harada H."/>
            <person name="Kamagata Y."/>
        </authorList>
    </citation>
    <scope>NUCLEOTIDE SEQUENCE [LARGE SCALE GENOMIC DNA]</scope>
    <source>
        <strain evidence="2">DSM 17711 / JCM 13418 / NBRC 101707 / SANAE</strain>
    </source>
</reference>
<dbReference type="RefSeq" id="WP_012900642.1">
    <property type="nucleotide sequence ID" value="NC_013665.1"/>
</dbReference>
<sequence>MRIEIIKSPRGRAISSGQVCPVDTKKKHWMAKITGLDEKFGLSRDFLRRSLYDTRGKAGGYSVDGLKAGDIIEEGDDSGKSGYREYARITRIDDATLEFEYMRAGDVSEYFKSKEGGQKAII</sequence>